<name>A0A9F7TCA5_ICTPU</name>
<feature type="repeat" description="ANK" evidence="4">
    <location>
        <begin position="467"/>
        <end position="499"/>
    </location>
</feature>
<dbReference type="InterPro" id="IPR036770">
    <property type="entry name" value="Ankyrin_rpt-contain_sf"/>
</dbReference>
<dbReference type="Gene3D" id="1.25.40.20">
    <property type="entry name" value="Ankyrin repeat-containing domain"/>
    <property type="match status" value="2"/>
</dbReference>
<dbReference type="PROSITE" id="PS50088">
    <property type="entry name" value="ANK_REPEAT"/>
    <property type="match status" value="8"/>
</dbReference>
<evidence type="ECO:0000256" key="5">
    <source>
        <dbReference type="SAM" id="MobiDB-lite"/>
    </source>
</evidence>
<dbReference type="RefSeq" id="XP_053531599.1">
    <property type="nucleotide sequence ID" value="XM_053675624.1"/>
</dbReference>
<dbReference type="PROSITE" id="PS50225">
    <property type="entry name" value="SOCS"/>
    <property type="match status" value="1"/>
</dbReference>
<dbReference type="SMART" id="SM00248">
    <property type="entry name" value="ANK"/>
    <property type="match status" value="11"/>
</dbReference>
<dbReference type="SUPFAM" id="SSF48403">
    <property type="entry name" value="Ankyrin repeat"/>
    <property type="match status" value="2"/>
</dbReference>
<evidence type="ECO:0000259" key="6">
    <source>
        <dbReference type="PROSITE" id="PS50225"/>
    </source>
</evidence>
<protein>
    <submittedName>
        <fullName evidence="8">Ankyrin repeat and SOCS box protein 2 isoform X1</fullName>
    </submittedName>
</protein>
<evidence type="ECO:0000256" key="3">
    <source>
        <dbReference type="ARBA" id="ARBA00023043"/>
    </source>
</evidence>
<dbReference type="Pfam" id="PF12796">
    <property type="entry name" value="Ank_2"/>
    <property type="match status" value="3"/>
</dbReference>
<evidence type="ECO:0000313" key="7">
    <source>
        <dbReference type="Proteomes" id="UP000221080"/>
    </source>
</evidence>
<feature type="repeat" description="ANK" evidence="4">
    <location>
        <begin position="330"/>
        <end position="362"/>
    </location>
</feature>
<gene>
    <name evidence="8" type="primary">LOC108258099</name>
</gene>
<reference evidence="8" key="2">
    <citation type="submission" date="2025-08" db="UniProtKB">
        <authorList>
            <consortium name="RefSeq"/>
        </authorList>
    </citation>
    <scope>IDENTIFICATION</scope>
    <source>
        <tissue evidence="8">Blood</tissue>
    </source>
</reference>
<dbReference type="InterPro" id="IPR051165">
    <property type="entry name" value="Multifunctional_ANK_Repeat"/>
</dbReference>
<dbReference type="InterPro" id="IPR036036">
    <property type="entry name" value="SOCS_box-like_dom_sf"/>
</dbReference>
<accession>A0A9F7TCA5</accession>
<dbReference type="GO" id="GO:0035556">
    <property type="term" value="P:intracellular signal transduction"/>
    <property type="evidence" value="ECO:0007669"/>
    <property type="project" value="InterPro"/>
</dbReference>
<dbReference type="SUPFAM" id="SSF158235">
    <property type="entry name" value="SOCS box-like"/>
    <property type="match status" value="1"/>
</dbReference>
<comment type="pathway">
    <text evidence="1">Protein modification; protein ubiquitination.</text>
</comment>
<feature type="repeat" description="ANK" evidence="4">
    <location>
        <begin position="264"/>
        <end position="296"/>
    </location>
</feature>
<feature type="compositionally biased region" description="Polar residues" evidence="5">
    <location>
        <begin position="59"/>
        <end position="69"/>
    </location>
</feature>
<dbReference type="Gene3D" id="1.10.750.20">
    <property type="entry name" value="SOCS box"/>
    <property type="match status" value="1"/>
</dbReference>
<keyword evidence="2" id="KW-0677">Repeat</keyword>
<dbReference type="InterPro" id="IPR002110">
    <property type="entry name" value="Ankyrin_rpt"/>
</dbReference>
<organism evidence="7 8">
    <name type="scientific">Ictalurus punctatus</name>
    <name type="common">Channel catfish</name>
    <name type="synonym">Silurus punctatus</name>
    <dbReference type="NCBI Taxonomy" id="7998"/>
    <lineage>
        <taxon>Eukaryota</taxon>
        <taxon>Metazoa</taxon>
        <taxon>Chordata</taxon>
        <taxon>Craniata</taxon>
        <taxon>Vertebrata</taxon>
        <taxon>Euteleostomi</taxon>
        <taxon>Actinopterygii</taxon>
        <taxon>Neopterygii</taxon>
        <taxon>Teleostei</taxon>
        <taxon>Ostariophysi</taxon>
        <taxon>Siluriformes</taxon>
        <taxon>Ictaluridae</taxon>
        <taxon>Ictalurus</taxon>
    </lineage>
</organism>
<dbReference type="OrthoDB" id="539213at2759"/>
<dbReference type="Pfam" id="PF07525">
    <property type="entry name" value="SOCS_box"/>
    <property type="match status" value="1"/>
</dbReference>
<evidence type="ECO:0000256" key="2">
    <source>
        <dbReference type="ARBA" id="ARBA00022737"/>
    </source>
</evidence>
<evidence type="ECO:0000313" key="8">
    <source>
        <dbReference type="RefSeq" id="XP_053531599.1"/>
    </source>
</evidence>
<keyword evidence="7" id="KW-1185">Reference proteome</keyword>
<feature type="repeat" description="ANK" evidence="4">
    <location>
        <begin position="437"/>
        <end position="469"/>
    </location>
</feature>
<dbReference type="PRINTS" id="PR01415">
    <property type="entry name" value="ANKYRIN"/>
</dbReference>
<dbReference type="PANTHER" id="PTHR24123:SF140">
    <property type="entry name" value="ANKYRIN REPEAT AND SOCS BOX CONTAINING 15"/>
    <property type="match status" value="1"/>
</dbReference>
<dbReference type="FunFam" id="1.10.750.20:FF:000001">
    <property type="entry name" value="Ankyrin repeat and SOCS box containing 1"/>
    <property type="match status" value="1"/>
</dbReference>
<dbReference type="Proteomes" id="UP000221080">
    <property type="component" value="Chromosome 25"/>
</dbReference>
<reference evidence="7" key="1">
    <citation type="journal article" date="2016" name="Nat. Commun.">
        <title>The channel catfish genome sequence provides insights into the evolution of scale formation in teleosts.</title>
        <authorList>
            <person name="Liu Z."/>
            <person name="Liu S."/>
            <person name="Yao J."/>
            <person name="Bao L."/>
            <person name="Zhang J."/>
            <person name="Li Y."/>
            <person name="Jiang C."/>
            <person name="Sun L."/>
            <person name="Wang R."/>
            <person name="Zhang Y."/>
            <person name="Zhou T."/>
            <person name="Zeng Q."/>
            <person name="Fu Q."/>
            <person name="Gao S."/>
            <person name="Li N."/>
            <person name="Koren S."/>
            <person name="Jiang Y."/>
            <person name="Zimin A."/>
            <person name="Xu P."/>
            <person name="Phillippy A.M."/>
            <person name="Geng X."/>
            <person name="Song L."/>
            <person name="Sun F."/>
            <person name="Li C."/>
            <person name="Wang X."/>
            <person name="Chen A."/>
            <person name="Jin Y."/>
            <person name="Yuan Z."/>
            <person name="Yang Y."/>
            <person name="Tan S."/>
            <person name="Peatman E."/>
            <person name="Lu J."/>
            <person name="Qin Z."/>
            <person name="Dunham R."/>
            <person name="Li Z."/>
            <person name="Sonstegard T."/>
            <person name="Feng J."/>
            <person name="Danzmann R.G."/>
            <person name="Schroeder S."/>
            <person name="Scheffler B."/>
            <person name="Duke M.V."/>
            <person name="Ballard L."/>
            <person name="Kucuktas H."/>
            <person name="Kaltenboeck L."/>
            <person name="Liu H."/>
            <person name="Armbruster J."/>
            <person name="Xie Y."/>
            <person name="Kirby M.L."/>
            <person name="Tian Y."/>
            <person name="Flanagan M.E."/>
            <person name="Mu W."/>
            <person name="Waldbieser G.C."/>
        </authorList>
    </citation>
    <scope>NUCLEOTIDE SEQUENCE [LARGE SCALE GENOMIC DNA]</scope>
    <source>
        <strain evidence="7">SDA103</strain>
    </source>
</reference>
<feature type="repeat" description="ANK" evidence="4">
    <location>
        <begin position="231"/>
        <end position="256"/>
    </location>
</feature>
<dbReference type="InterPro" id="IPR001496">
    <property type="entry name" value="SOCS_box"/>
</dbReference>
<feature type="repeat" description="ANK" evidence="4">
    <location>
        <begin position="198"/>
        <end position="230"/>
    </location>
</feature>
<evidence type="ECO:0000256" key="4">
    <source>
        <dbReference type="PROSITE-ProRule" id="PRU00023"/>
    </source>
</evidence>
<dbReference type="OMA" id="CETINDP"/>
<proteinExistence type="predicted"/>
<feature type="region of interest" description="Disordered" evidence="5">
    <location>
        <begin position="47"/>
        <end position="96"/>
    </location>
</feature>
<feature type="domain" description="SOCS box" evidence="6">
    <location>
        <begin position="614"/>
        <end position="662"/>
    </location>
</feature>
<dbReference type="AlphaFoldDB" id="A0A9F7TCA5"/>
<dbReference type="Pfam" id="PF00023">
    <property type="entry name" value="Ank"/>
    <property type="match status" value="1"/>
</dbReference>
<feature type="repeat" description="ANK" evidence="4">
    <location>
        <begin position="297"/>
        <end position="329"/>
    </location>
</feature>
<dbReference type="SMART" id="SM00969">
    <property type="entry name" value="SOCS_box"/>
    <property type="match status" value="1"/>
</dbReference>
<keyword evidence="3 4" id="KW-0040">ANK repeat</keyword>
<dbReference type="PANTHER" id="PTHR24123">
    <property type="entry name" value="ANKYRIN REPEAT-CONTAINING"/>
    <property type="match status" value="1"/>
</dbReference>
<dbReference type="Pfam" id="PF13637">
    <property type="entry name" value="Ank_4"/>
    <property type="match status" value="1"/>
</dbReference>
<dbReference type="PROSITE" id="PS50297">
    <property type="entry name" value="ANK_REP_REGION"/>
    <property type="match status" value="8"/>
</dbReference>
<sequence length="662" mass="73430">MMAAAQVSALSLTTSSVDTEDYSIYANMSEDQLLQIAIERSIADANAQQNYSRRPRLTPQCSHLPRSQSIPPPANPPSNASANPPANPSANPPLRLSASISQDAPYQDNHEMIAWKRYSECLRVTIELVKDLDPFLAAIWKGDAKTLSVLIKTKSRNLLEANQEGWLPLHESAYYGHVDCLKILLSAEPETINRCTPKNQTPLLLATSRRHSACVCYLLEKGADPNLANNQRETPLYKACEKGAEEIVGLLLRHGAFATKSTLQGVTPLHEAVACKNVEICKMLLQAKAKLMAKNIYGIDPLFTAAQCGFAEVLSFLLMKGADINTRANDGASALFEASKNGHSAVVEILLSRKADANKSNKAGLFPIHVAAKNGHDGIIAMLIPRTSRDKIERCGINPLHMAAECNRDNVLEMLIDAGFNVNSMMSEDWSKMYEDHRSTALYFAVSNSNVYAATMLLEAGANTNLDTFNPLLVALRKNCMEMVELLVNYGANINSILQTHPTDFPAALIFCLNYLPMFKYLMDNGCDALSCFKCKYGSHPHPPIKSSRDGRDRLYYISEENSESVQFCEVISRPSVSSWAGPIIDILLDYVGHVNLCSRLTGHLDSYSEWAEIKDKATPPRPLMQLCRVKIRQQLGNQRLRQMNNLPLPGRLIKFLRHERE</sequence>
<dbReference type="GeneID" id="108258099"/>
<feature type="repeat" description="ANK" evidence="4">
    <location>
        <begin position="395"/>
        <end position="427"/>
    </location>
</feature>
<evidence type="ECO:0000256" key="1">
    <source>
        <dbReference type="ARBA" id="ARBA00004906"/>
    </source>
</evidence>